<gene>
    <name evidence="1" type="primary">Dper\GL22558</name>
    <name evidence="1" type="ORF">Dper_GL22558</name>
</gene>
<evidence type="ECO:0000313" key="1">
    <source>
        <dbReference type="EMBL" id="EDW30041.1"/>
    </source>
</evidence>
<dbReference type="AlphaFoldDB" id="B4H164"/>
<name>B4H164_DROPE</name>
<organism evidence="2">
    <name type="scientific">Drosophila persimilis</name>
    <name type="common">Fruit fly</name>
    <dbReference type="NCBI Taxonomy" id="7234"/>
    <lineage>
        <taxon>Eukaryota</taxon>
        <taxon>Metazoa</taxon>
        <taxon>Ecdysozoa</taxon>
        <taxon>Arthropoda</taxon>
        <taxon>Hexapoda</taxon>
        <taxon>Insecta</taxon>
        <taxon>Pterygota</taxon>
        <taxon>Neoptera</taxon>
        <taxon>Endopterygota</taxon>
        <taxon>Diptera</taxon>
        <taxon>Brachycera</taxon>
        <taxon>Muscomorpha</taxon>
        <taxon>Ephydroidea</taxon>
        <taxon>Drosophilidae</taxon>
        <taxon>Drosophila</taxon>
        <taxon>Sophophora</taxon>
    </lineage>
</organism>
<dbReference type="OMA" id="VLVPKWQ"/>
<dbReference type="Proteomes" id="UP000008744">
    <property type="component" value="Unassembled WGS sequence"/>
</dbReference>
<reference evidence="1 2" key="1">
    <citation type="journal article" date="2007" name="Nature">
        <title>Evolution of genes and genomes on the Drosophila phylogeny.</title>
        <authorList>
            <consortium name="Drosophila 12 Genomes Consortium"/>
            <person name="Clark A.G."/>
            <person name="Eisen M.B."/>
            <person name="Smith D.R."/>
            <person name="Bergman C.M."/>
            <person name="Oliver B."/>
            <person name="Markow T.A."/>
            <person name="Kaufman T.C."/>
            <person name="Kellis M."/>
            <person name="Gelbart W."/>
            <person name="Iyer V.N."/>
            <person name="Pollard D.A."/>
            <person name="Sackton T.B."/>
            <person name="Larracuente A.M."/>
            <person name="Singh N.D."/>
            <person name="Abad J.P."/>
            <person name="Abt D.N."/>
            <person name="Adryan B."/>
            <person name="Aguade M."/>
            <person name="Akashi H."/>
            <person name="Anderson W.W."/>
            <person name="Aquadro C.F."/>
            <person name="Ardell D.H."/>
            <person name="Arguello R."/>
            <person name="Artieri C.G."/>
            <person name="Barbash D.A."/>
            <person name="Barker D."/>
            <person name="Barsanti P."/>
            <person name="Batterham P."/>
            <person name="Batzoglou S."/>
            <person name="Begun D."/>
            <person name="Bhutkar A."/>
            <person name="Blanco E."/>
            <person name="Bosak S.A."/>
            <person name="Bradley R.K."/>
            <person name="Brand A.D."/>
            <person name="Brent M.R."/>
            <person name="Brooks A.N."/>
            <person name="Brown R.H."/>
            <person name="Butlin R.K."/>
            <person name="Caggese C."/>
            <person name="Calvi B.R."/>
            <person name="Bernardo de Carvalho A."/>
            <person name="Caspi A."/>
            <person name="Castrezana S."/>
            <person name="Celniker S.E."/>
            <person name="Chang J.L."/>
            <person name="Chapple C."/>
            <person name="Chatterji S."/>
            <person name="Chinwalla A."/>
            <person name="Civetta A."/>
            <person name="Clifton S.W."/>
            <person name="Comeron J.M."/>
            <person name="Costello J.C."/>
            <person name="Coyne J.A."/>
            <person name="Daub J."/>
            <person name="David R.G."/>
            <person name="Delcher A.L."/>
            <person name="Delehaunty K."/>
            <person name="Do C.B."/>
            <person name="Ebling H."/>
            <person name="Edwards K."/>
            <person name="Eickbush T."/>
            <person name="Evans J.D."/>
            <person name="Filipski A."/>
            <person name="Findeiss S."/>
            <person name="Freyhult E."/>
            <person name="Fulton L."/>
            <person name="Fulton R."/>
            <person name="Garcia A.C."/>
            <person name="Gardiner A."/>
            <person name="Garfield D.A."/>
            <person name="Garvin B.E."/>
            <person name="Gibson G."/>
            <person name="Gilbert D."/>
            <person name="Gnerre S."/>
            <person name="Godfrey J."/>
            <person name="Good R."/>
            <person name="Gotea V."/>
            <person name="Gravely B."/>
            <person name="Greenberg A.J."/>
            <person name="Griffiths-Jones S."/>
            <person name="Gross S."/>
            <person name="Guigo R."/>
            <person name="Gustafson E.A."/>
            <person name="Haerty W."/>
            <person name="Hahn M.W."/>
            <person name="Halligan D.L."/>
            <person name="Halpern A.L."/>
            <person name="Halter G.M."/>
            <person name="Han M.V."/>
            <person name="Heger A."/>
            <person name="Hillier L."/>
            <person name="Hinrichs A.S."/>
            <person name="Holmes I."/>
            <person name="Hoskins R.A."/>
            <person name="Hubisz M.J."/>
            <person name="Hultmark D."/>
            <person name="Huntley M.A."/>
            <person name="Jaffe D.B."/>
            <person name="Jagadeeshan S."/>
            <person name="Jeck W.R."/>
            <person name="Johnson J."/>
            <person name="Jones C.D."/>
            <person name="Jordan W.C."/>
            <person name="Karpen G.H."/>
            <person name="Kataoka E."/>
            <person name="Keightley P.D."/>
            <person name="Kheradpour P."/>
            <person name="Kirkness E.F."/>
            <person name="Koerich L.B."/>
            <person name="Kristiansen K."/>
            <person name="Kudrna D."/>
            <person name="Kulathinal R.J."/>
            <person name="Kumar S."/>
            <person name="Kwok R."/>
            <person name="Lander E."/>
            <person name="Langley C.H."/>
            <person name="Lapoint R."/>
            <person name="Lazzaro B.P."/>
            <person name="Lee S.J."/>
            <person name="Levesque L."/>
            <person name="Li R."/>
            <person name="Lin C.F."/>
            <person name="Lin M.F."/>
            <person name="Lindblad-Toh K."/>
            <person name="Llopart A."/>
            <person name="Long M."/>
            <person name="Low L."/>
            <person name="Lozovsky E."/>
            <person name="Lu J."/>
            <person name="Luo M."/>
            <person name="Machado C.A."/>
            <person name="Makalowski W."/>
            <person name="Marzo M."/>
            <person name="Matsuda M."/>
            <person name="Matzkin L."/>
            <person name="McAllister B."/>
            <person name="McBride C.S."/>
            <person name="McKernan B."/>
            <person name="McKernan K."/>
            <person name="Mendez-Lago M."/>
            <person name="Minx P."/>
            <person name="Mollenhauer M.U."/>
            <person name="Montooth K."/>
            <person name="Mount S.M."/>
            <person name="Mu X."/>
            <person name="Myers E."/>
            <person name="Negre B."/>
            <person name="Newfeld S."/>
            <person name="Nielsen R."/>
            <person name="Noor M.A."/>
            <person name="O'Grady P."/>
            <person name="Pachter L."/>
            <person name="Papaceit M."/>
            <person name="Parisi M.J."/>
            <person name="Parisi M."/>
            <person name="Parts L."/>
            <person name="Pedersen J.S."/>
            <person name="Pesole G."/>
            <person name="Phillippy A.M."/>
            <person name="Ponting C.P."/>
            <person name="Pop M."/>
            <person name="Porcelli D."/>
            <person name="Powell J.R."/>
            <person name="Prohaska S."/>
            <person name="Pruitt K."/>
            <person name="Puig M."/>
            <person name="Quesneville H."/>
            <person name="Ram K.R."/>
            <person name="Rand D."/>
            <person name="Rasmussen M.D."/>
            <person name="Reed L.K."/>
            <person name="Reenan R."/>
            <person name="Reily A."/>
            <person name="Remington K.A."/>
            <person name="Rieger T.T."/>
            <person name="Ritchie M.G."/>
            <person name="Robin C."/>
            <person name="Rogers Y.H."/>
            <person name="Rohde C."/>
            <person name="Rozas J."/>
            <person name="Rubenfield M.J."/>
            <person name="Ruiz A."/>
            <person name="Russo S."/>
            <person name="Salzberg S.L."/>
            <person name="Sanchez-Gracia A."/>
            <person name="Saranga D.J."/>
            <person name="Sato H."/>
            <person name="Schaeffer S.W."/>
            <person name="Schatz M.C."/>
            <person name="Schlenke T."/>
            <person name="Schwartz R."/>
            <person name="Segarra C."/>
            <person name="Singh R.S."/>
            <person name="Sirot L."/>
            <person name="Sirota M."/>
            <person name="Sisneros N.B."/>
            <person name="Smith C.D."/>
            <person name="Smith T.F."/>
            <person name="Spieth J."/>
            <person name="Stage D.E."/>
            <person name="Stark A."/>
            <person name="Stephan W."/>
            <person name="Strausberg R.L."/>
            <person name="Strempel S."/>
            <person name="Sturgill D."/>
            <person name="Sutton G."/>
            <person name="Sutton G.G."/>
            <person name="Tao W."/>
            <person name="Teichmann S."/>
            <person name="Tobari Y.N."/>
            <person name="Tomimura Y."/>
            <person name="Tsolas J.M."/>
            <person name="Valente V.L."/>
            <person name="Venter E."/>
            <person name="Venter J.C."/>
            <person name="Vicario S."/>
            <person name="Vieira F.G."/>
            <person name="Vilella A.J."/>
            <person name="Villasante A."/>
            <person name="Walenz B."/>
            <person name="Wang J."/>
            <person name="Wasserman M."/>
            <person name="Watts T."/>
            <person name="Wilson D."/>
            <person name="Wilson R.K."/>
            <person name="Wing R.A."/>
            <person name="Wolfner M.F."/>
            <person name="Wong A."/>
            <person name="Wong G.K."/>
            <person name="Wu C.I."/>
            <person name="Wu G."/>
            <person name="Yamamoto D."/>
            <person name="Yang H.P."/>
            <person name="Yang S.P."/>
            <person name="Yorke J.A."/>
            <person name="Yoshida K."/>
            <person name="Zdobnov E."/>
            <person name="Zhang P."/>
            <person name="Zhang Y."/>
            <person name="Zimin A.V."/>
            <person name="Baldwin J."/>
            <person name="Abdouelleil A."/>
            <person name="Abdulkadir J."/>
            <person name="Abebe A."/>
            <person name="Abera B."/>
            <person name="Abreu J."/>
            <person name="Acer S.C."/>
            <person name="Aftuck L."/>
            <person name="Alexander A."/>
            <person name="An P."/>
            <person name="Anderson E."/>
            <person name="Anderson S."/>
            <person name="Arachi H."/>
            <person name="Azer M."/>
            <person name="Bachantsang P."/>
            <person name="Barry A."/>
            <person name="Bayul T."/>
            <person name="Berlin A."/>
            <person name="Bessette D."/>
            <person name="Bloom T."/>
            <person name="Blye J."/>
            <person name="Boguslavskiy L."/>
            <person name="Bonnet C."/>
            <person name="Boukhgalter B."/>
            <person name="Bourzgui I."/>
            <person name="Brown A."/>
            <person name="Cahill P."/>
            <person name="Channer S."/>
            <person name="Cheshatsang Y."/>
            <person name="Chuda L."/>
            <person name="Citroen M."/>
            <person name="Collymore A."/>
            <person name="Cooke P."/>
            <person name="Costello M."/>
            <person name="D'Aco K."/>
            <person name="Daza R."/>
            <person name="De Haan G."/>
            <person name="DeGray S."/>
            <person name="DeMaso C."/>
            <person name="Dhargay N."/>
            <person name="Dooley K."/>
            <person name="Dooley E."/>
            <person name="Doricent M."/>
            <person name="Dorje P."/>
            <person name="Dorjee K."/>
            <person name="Dupes A."/>
            <person name="Elong R."/>
            <person name="Falk J."/>
            <person name="Farina A."/>
            <person name="Faro S."/>
            <person name="Ferguson D."/>
            <person name="Fisher S."/>
            <person name="Foley C.D."/>
            <person name="Franke A."/>
            <person name="Friedrich D."/>
            <person name="Gadbois L."/>
            <person name="Gearin G."/>
            <person name="Gearin C.R."/>
            <person name="Giannoukos G."/>
            <person name="Goode T."/>
            <person name="Graham J."/>
            <person name="Grandbois E."/>
            <person name="Grewal S."/>
            <person name="Gyaltsen K."/>
            <person name="Hafez N."/>
            <person name="Hagos B."/>
            <person name="Hall J."/>
            <person name="Henson C."/>
            <person name="Hollinger A."/>
            <person name="Honan T."/>
            <person name="Huard M.D."/>
            <person name="Hughes L."/>
            <person name="Hurhula B."/>
            <person name="Husby M.E."/>
            <person name="Kamat A."/>
            <person name="Kanga B."/>
            <person name="Kashin S."/>
            <person name="Khazanovich D."/>
            <person name="Kisner P."/>
            <person name="Lance K."/>
            <person name="Lara M."/>
            <person name="Lee W."/>
            <person name="Lennon N."/>
            <person name="Letendre F."/>
            <person name="LeVine R."/>
            <person name="Lipovsky A."/>
            <person name="Liu X."/>
            <person name="Liu J."/>
            <person name="Liu S."/>
            <person name="Lokyitsang T."/>
            <person name="Lokyitsang Y."/>
            <person name="Lubonja R."/>
            <person name="Lui A."/>
            <person name="MacDonald P."/>
            <person name="Magnisalis V."/>
            <person name="Maru K."/>
            <person name="Matthews C."/>
            <person name="McCusker W."/>
            <person name="McDonough S."/>
            <person name="Mehta T."/>
            <person name="Meldrim J."/>
            <person name="Meneus L."/>
            <person name="Mihai O."/>
            <person name="Mihalev A."/>
            <person name="Mihova T."/>
            <person name="Mittelman R."/>
            <person name="Mlenga V."/>
            <person name="Montmayeur A."/>
            <person name="Mulrain L."/>
            <person name="Navidi A."/>
            <person name="Naylor J."/>
            <person name="Negash T."/>
            <person name="Nguyen T."/>
            <person name="Nguyen N."/>
            <person name="Nicol R."/>
            <person name="Norbu C."/>
            <person name="Norbu N."/>
            <person name="Novod N."/>
            <person name="O'Neill B."/>
            <person name="Osman S."/>
            <person name="Markiewicz E."/>
            <person name="Oyono O.L."/>
            <person name="Patti C."/>
            <person name="Phunkhang P."/>
            <person name="Pierre F."/>
            <person name="Priest M."/>
            <person name="Raghuraman S."/>
            <person name="Rege F."/>
            <person name="Reyes R."/>
            <person name="Rise C."/>
            <person name="Rogov P."/>
            <person name="Ross K."/>
            <person name="Ryan E."/>
            <person name="Settipalli S."/>
            <person name="Shea T."/>
            <person name="Sherpa N."/>
            <person name="Shi L."/>
            <person name="Shih D."/>
            <person name="Sparrow T."/>
            <person name="Spaulding J."/>
            <person name="Stalker J."/>
            <person name="Stange-Thomann N."/>
            <person name="Stavropoulos S."/>
            <person name="Stone C."/>
            <person name="Strader C."/>
            <person name="Tesfaye S."/>
            <person name="Thomson T."/>
            <person name="Thoulutsang Y."/>
            <person name="Thoulutsang D."/>
            <person name="Topham K."/>
            <person name="Topping I."/>
            <person name="Tsamla T."/>
            <person name="Vassiliev H."/>
            <person name="Vo A."/>
            <person name="Wangchuk T."/>
            <person name="Wangdi T."/>
            <person name="Weiand M."/>
            <person name="Wilkinson J."/>
            <person name="Wilson A."/>
            <person name="Yadav S."/>
            <person name="Young G."/>
            <person name="Yu Q."/>
            <person name="Zembek L."/>
            <person name="Zhong D."/>
            <person name="Zimmer A."/>
            <person name="Zwirko Z."/>
            <person name="Jaffe D.B."/>
            <person name="Alvarez P."/>
            <person name="Brockman W."/>
            <person name="Butler J."/>
            <person name="Chin C."/>
            <person name="Gnerre S."/>
            <person name="Grabherr M."/>
            <person name="Kleber M."/>
            <person name="Mauceli E."/>
            <person name="MacCallum I."/>
        </authorList>
    </citation>
    <scope>NUCLEOTIDE SEQUENCE [LARGE SCALE GENOMIC DNA]</scope>
    <source>
        <strain evidence="2">MSH-3 / Tucson 14011-0111.49</strain>
    </source>
</reference>
<dbReference type="eggNOG" id="ENOG502S6BV">
    <property type="taxonomic scope" value="Eukaryota"/>
</dbReference>
<dbReference type="PhylomeDB" id="B4H164"/>
<evidence type="ECO:0000313" key="2">
    <source>
        <dbReference type="Proteomes" id="UP000008744"/>
    </source>
</evidence>
<dbReference type="EMBL" id="CH479202">
    <property type="protein sequence ID" value="EDW30041.1"/>
    <property type="molecule type" value="Genomic_DNA"/>
</dbReference>
<accession>B4H164</accession>
<dbReference type="KEGG" id="dpe:6599473"/>
<keyword evidence="2" id="KW-1185">Reference proteome</keyword>
<protein>
    <submittedName>
        <fullName evidence="1">GL22558</fullName>
    </submittedName>
</protein>
<dbReference type="OrthoDB" id="7860002at2759"/>
<dbReference type="HOGENOM" id="CLU_042203_0_0_1"/>
<proteinExistence type="predicted"/>
<sequence length="391" mass="44664">MFAGFRPSETDVTTDGDHAAAVENGHFLLDAYLISRVIMDILKEDSLFKNYLSELPDPASFMHGLCMDFPLHIEILLPIRLPFGLAAIFNEEQRTVQLKKLNPDLESPFFFANMLNSKCMNILLEQELQRAIVSLGYIYSVVNSSVVYNLSYRAHNRCSAPVMHEVLAVQRGTNGRRRLRFDFILAVLFEWPVLPLPRYYNCPTNCTWVAYGTIAGDHNSNPADWNVVVPKWTSRPDTPARQCRRVLLLTHRMLCAQPAHSCAILGSRNGNLAPIIREIDLLGHNRTNTVQLILMIMNTLVEKNIFRPDYPTNVSAAMLQASQQRMRLEGLIRILENLRDATPGEITYGYYRYIYILPAPVRRGRLSVQPIKPNTMAKNLFSHTKYRRNSI</sequence>